<keyword evidence="2" id="KW-1185">Reference proteome</keyword>
<dbReference type="RefSeq" id="WP_238223037.1">
    <property type="nucleotide sequence ID" value="NZ_BPQD01000003.1"/>
</dbReference>
<proteinExistence type="predicted"/>
<organism evidence="1 2">
    <name type="scientific">Methylobacterium adhaesivum</name>
    <dbReference type="NCBI Taxonomy" id="333297"/>
    <lineage>
        <taxon>Bacteria</taxon>
        <taxon>Pseudomonadati</taxon>
        <taxon>Pseudomonadota</taxon>
        <taxon>Alphaproteobacteria</taxon>
        <taxon>Hyphomicrobiales</taxon>
        <taxon>Methylobacteriaceae</taxon>
        <taxon>Methylobacterium</taxon>
    </lineage>
</organism>
<evidence type="ECO:0000313" key="1">
    <source>
        <dbReference type="EMBL" id="MDN3590590.1"/>
    </source>
</evidence>
<dbReference type="NCBIfam" id="NF047561">
    <property type="entry name" value="orf58_phage_fam"/>
    <property type="match status" value="1"/>
</dbReference>
<evidence type="ECO:0000313" key="2">
    <source>
        <dbReference type="Proteomes" id="UP001224644"/>
    </source>
</evidence>
<dbReference type="InterPro" id="IPR054496">
    <property type="entry name" value="E217_GP41"/>
</dbReference>
<reference evidence="2" key="1">
    <citation type="journal article" date="2019" name="Int. J. Syst. Evol. Microbiol.">
        <title>The Global Catalogue of Microorganisms (GCM) 10K type strain sequencing project: providing services to taxonomists for standard genome sequencing and annotation.</title>
        <authorList>
            <consortium name="The Broad Institute Genomics Platform"/>
            <consortium name="The Broad Institute Genome Sequencing Center for Infectious Disease"/>
            <person name="Wu L."/>
            <person name="Ma J."/>
        </authorList>
    </citation>
    <scope>NUCLEOTIDE SEQUENCE [LARGE SCALE GENOMIC DNA]</scope>
    <source>
        <strain evidence="2">CECT 7069</strain>
    </source>
</reference>
<accession>A0ABT8BFQ4</accession>
<gene>
    <name evidence="1" type="ORF">QWZ12_08185</name>
</gene>
<comment type="caution">
    <text evidence="1">The sequence shown here is derived from an EMBL/GenBank/DDBJ whole genome shotgun (WGS) entry which is preliminary data.</text>
</comment>
<dbReference type="EMBL" id="JAUFPX010000006">
    <property type="protein sequence ID" value="MDN3590590.1"/>
    <property type="molecule type" value="Genomic_DNA"/>
</dbReference>
<sequence length="284" mass="31184">MTQYLRRVIATFKGDSGSYRVTDLKISFEVSKTITGTPNAAEISIWNMAGGNRSRIGKEFDRVTLQAGYEKAGNIGIIFDGHVREVTHSRDDTDIVTKIECGDGDKAKRKGVIAKTFPAKTKPKDMVKEILKNMPDVAQGEWKGLDDLPEYKRPVTMCGPCWRELDKIGRSHKLFWSVQDGALEIIPKDGNLQDEVLISKATGMVGVPSVTDAGIKVTTLLNPQLRCNRLVKVESQILELNGKGQRYRISGLSFSGDNRDGDFHAVVQGETVKGASEGTKKGGK</sequence>
<dbReference type="Pfam" id="PF22759">
    <property type="entry name" value="E217_GP41"/>
    <property type="match status" value="1"/>
</dbReference>
<protein>
    <submittedName>
        <fullName evidence="1">Uncharacterized protein</fullName>
    </submittedName>
</protein>
<dbReference type="Proteomes" id="UP001224644">
    <property type="component" value="Unassembled WGS sequence"/>
</dbReference>
<name>A0ABT8BFQ4_9HYPH</name>